<protein>
    <submittedName>
        <fullName evidence="1">RCG58151</fullName>
    </submittedName>
</protein>
<reference evidence="2" key="1">
    <citation type="submission" date="2005-09" db="EMBL/GenBank/DDBJ databases">
        <authorList>
            <person name="Mural R.J."/>
            <person name="Li P.W."/>
            <person name="Adams M.D."/>
            <person name="Amanatides P.G."/>
            <person name="Baden-Tillson H."/>
            <person name="Barnstead M."/>
            <person name="Chin S.H."/>
            <person name="Dew I."/>
            <person name="Evans C.A."/>
            <person name="Ferriera S."/>
            <person name="Flanigan M."/>
            <person name="Fosler C."/>
            <person name="Glodek A."/>
            <person name="Gu Z."/>
            <person name="Holt R.A."/>
            <person name="Jennings D."/>
            <person name="Kraft C.L."/>
            <person name="Lu F."/>
            <person name="Nguyen T."/>
            <person name="Nusskern D.R."/>
            <person name="Pfannkoch C.M."/>
            <person name="Sitter C."/>
            <person name="Sutton G.G."/>
            <person name="Venter J.C."/>
            <person name="Wang Z."/>
            <person name="Woodage T."/>
            <person name="Zheng X.H."/>
            <person name="Zhong F."/>
        </authorList>
    </citation>
    <scope>NUCLEOTIDE SEQUENCE [LARGE SCALE GENOMIC DNA]</scope>
    <source>
        <strain>BN</strain>
        <strain evidence="2">Sprague-Dawley</strain>
    </source>
</reference>
<proteinExistence type="predicted"/>
<gene>
    <name evidence="1" type="ORF">rCG_58151</name>
</gene>
<name>A6J5A8_RAT</name>
<accession>A6J5A8</accession>
<organism evidence="1 2">
    <name type="scientific">Rattus norvegicus</name>
    <name type="common">Rat</name>
    <dbReference type="NCBI Taxonomy" id="10116"/>
    <lineage>
        <taxon>Eukaryota</taxon>
        <taxon>Metazoa</taxon>
        <taxon>Chordata</taxon>
        <taxon>Craniata</taxon>
        <taxon>Vertebrata</taxon>
        <taxon>Euteleostomi</taxon>
        <taxon>Mammalia</taxon>
        <taxon>Eutheria</taxon>
        <taxon>Euarchontoglires</taxon>
        <taxon>Glires</taxon>
        <taxon>Rodentia</taxon>
        <taxon>Myomorpha</taxon>
        <taxon>Muroidea</taxon>
        <taxon>Muridae</taxon>
        <taxon>Murinae</taxon>
        <taxon>Rattus</taxon>
    </lineage>
</organism>
<evidence type="ECO:0000313" key="2">
    <source>
        <dbReference type="Proteomes" id="UP000234681"/>
    </source>
</evidence>
<dbReference type="EMBL" id="CH473975">
    <property type="protein sequence ID" value="EDL95781.1"/>
    <property type="molecule type" value="Genomic_DNA"/>
</dbReference>
<dbReference type="Proteomes" id="UP000234681">
    <property type="component" value="Chromosome 8"/>
</dbReference>
<evidence type="ECO:0000313" key="1">
    <source>
        <dbReference type="EMBL" id="EDL95781.1"/>
    </source>
</evidence>
<dbReference type="AlphaFoldDB" id="A6J5A8"/>
<sequence length="40" mass="4479">MTLGMTSLQTASESYLPGRGRADQGYRICIQMPEAGYRLR</sequence>